<dbReference type="AlphaFoldDB" id="A0A094KCM5"/>
<keyword evidence="2" id="KW-1185">Reference proteome</keyword>
<reference evidence="1 2" key="1">
    <citation type="submission" date="2014-04" db="EMBL/GenBank/DDBJ databases">
        <title>Genome evolution of avian class.</title>
        <authorList>
            <person name="Zhang G."/>
            <person name="Li C."/>
        </authorList>
    </citation>
    <scope>NUCLEOTIDE SEQUENCE [LARGE SCALE GENOMIC DNA]</scope>
    <source>
        <strain evidence="1">BGI_N321</strain>
    </source>
</reference>
<dbReference type="Proteomes" id="UP000053620">
    <property type="component" value="Unassembled WGS sequence"/>
</dbReference>
<dbReference type="PANTHER" id="PTHR33395">
    <property type="entry name" value="TRANSCRIPTASE, PUTATIVE-RELATED-RELATED"/>
    <property type="match status" value="1"/>
</dbReference>
<proteinExistence type="predicted"/>
<dbReference type="GO" id="GO:0031012">
    <property type="term" value="C:extracellular matrix"/>
    <property type="evidence" value="ECO:0007669"/>
    <property type="project" value="TreeGrafter"/>
</dbReference>
<dbReference type="GO" id="GO:0007508">
    <property type="term" value="P:larval heart development"/>
    <property type="evidence" value="ECO:0007669"/>
    <property type="project" value="TreeGrafter"/>
</dbReference>
<accession>A0A094KCM5</accession>
<evidence type="ECO:0008006" key="3">
    <source>
        <dbReference type="Google" id="ProtNLM"/>
    </source>
</evidence>
<dbReference type="EMBL" id="KL346683">
    <property type="protein sequence ID" value="KFZ56265.1"/>
    <property type="molecule type" value="Genomic_DNA"/>
</dbReference>
<protein>
    <recommendedName>
        <fullName evidence="3">RNA-directed DNA polymerase from mobile element jockey</fullName>
    </recommendedName>
</protein>
<dbReference type="GO" id="GO:0061343">
    <property type="term" value="P:cell adhesion involved in heart morphogenesis"/>
    <property type="evidence" value="ECO:0007669"/>
    <property type="project" value="TreeGrafter"/>
</dbReference>
<gene>
    <name evidence="1" type="ORF">N321_00590</name>
</gene>
<evidence type="ECO:0000313" key="2">
    <source>
        <dbReference type="Proteomes" id="UP000053620"/>
    </source>
</evidence>
<dbReference type="PANTHER" id="PTHR33395:SF22">
    <property type="entry name" value="REVERSE TRANSCRIPTASE DOMAIN-CONTAINING PROTEIN"/>
    <property type="match status" value="1"/>
</dbReference>
<feature type="non-terminal residue" evidence="1">
    <location>
        <position position="119"/>
    </location>
</feature>
<name>A0A094KCM5_ANTCR</name>
<evidence type="ECO:0000313" key="1">
    <source>
        <dbReference type="EMBL" id="KFZ56265.1"/>
    </source>
</evidence>
<feature type="non-terminal residue" evidence="1">
    <location>
        <position position="1"/>
    </location>
</feature>
<organism evidence="1 2">
    <name type="scientific">Antrostomus carolinensis</name>
    <name type="common">Chuck-will's-widow</name>
    <name type="synonym">Caprimulgus carolinensis</name>
    <dbReference type="NCBI Taxonomy" id="279965"/>
    <lineage>
        <taxon>Eukaryota</taxon>
        <taxon>Metazoa</taxon>
        <taxon>Chordata</taxon>
        <taxon>Craniata</taxon>
        <taxon>Vertebrata</taxon>
        <taxon>Euteleostomi</taxon>
        <taxon>Archelosauria</taxon>
        <taxon>Archosauria</taxon>
        <taxon>Dinosauria</taxon>
        <taxon>Saurischia</taxon>
        <taxon>Theropoda</taxon>
        <taxon>Coelurosauria</taxon>
        <taxon>Aves</taxon>
        <taxon>Neognathae</taxon>
        <taxon>Neoaves</taxon>
        <taxon>Strisores</taxon>
        <taxon>Caprimulgiformes</taxon>
        <taxon>Caprimulgidae</taxon>
        <taxon>Antrostomus</taxon>
    </lineage>
</organism>
<sequence>PQDRDQGDKVSPTVREDKVCDQLGNLNIQKSMGADKMHPRVLRADVVAKPLSMVFEKSWQSGEVPGDWKKGNVAPIFKKGRKEDPWNYLPVSLTSVPRKIMEQILLEAMLEHMEDREVI</sequence>